<feature type="compositionally biased region" description="Polar residues" evidence="10">
    <location>
        <begin position="269"/>
        <end position="290"/>
    </location>
</feature>
<gene>
    <name evidence="14" type="ORF">SAMN05421828_11866</name>
</gene>
<dbReference type="GO" id="GO:0005886">
    <property type="term" value="C:plasma membrane"/>
    <property type="evidence" value="ECO:0007669"/>
    <property type="project" value="UniProtKB-SubCell"/>
</dbReference>
<keyword evidence="5 11" id="KW-0812">Transmembrane</keyword>
<comment type="similarity">
    <text evidence="3 9">Belongs to the FliF family.</text>
</comment>
<dbReference type="Proteomes" id="UP000186308">
    <property type="component" value="Unassembled WGS sequence"/>
</dbReference>
<keyword evidence="8 9" id="KW-0975">Bacterial flagellum</keyword>
<sequence>MNKLIENLRALGPVKLGAMAAVAVGVLALMATLAMTGGPSPNATLYDGLGLKDASNITTALAAAHIKYEIGDNGHRIMVEPTQLDQARLLLAQHDLPAGSSSGFAIFDHQNPLTGSDFLDRIDETRAIDGELERTIDLIQGIRSSRVQVVLPQADDFSLHTAPAQASVMLSLAGAAPLDRQSIDAILNLVASAVPGLKPSNISIADDRGDLLAQAGRSDNAMLDARDASLKQATEQHLTDAVRSMLDAALGPNQVRVVTAVSMNFDRTAQTATSYDPNGQVVRSQQQSRTKSNRTENDNKTVSVANNLPGASTAPATPKSVDATSRTDQTTNYEISQTVKHTIHATPEITRISVAVMLDDVQVKGPKGQMITRPRSAATIARIQNLVQTAIGYDKARGDVVDVQSMAFANTDTMIAAPKQSLIARFMSSGMLMPLLRIVVSGLIALAALLVVFRPMVRRLTAPPVPASADAAIAGSTQAAIAGPDQEGVDNPIRAIVELIDRNPEESVAVIRGWLSQEGTS</sequence>
<dbReference type="Gene3D" id="3.30.300.30">
    <property type="match status" value="1"/>
</dbReference>
<evidence type="ECO:0000256" key="8">
    <source>
        <dbReference type="ARBA" id="ARBA00023143"/>
    </source>
</evidence>
<organism evidence="14 15">
    <name type="scientific">Acidiphilium rubrum</name>
    <dbReference type="NCBI Taxonomy" id="526"/>
    <lineage>
        <taxon>Bacteria</taxon>
        <taxon>Pseudomonadati</taxon>
        <taxon>Pseudomonadota</taxon>
        <taxon>Alphaproteobacteria</taxon>
        <taxon>Acetobacterales</taxon>
        <taxon>Acidocellaceae</taxon>
        <taxon>Acidiphilium</taxon>
    </lineage>
</organism>
<accession>A0A8G2CMA2</accession>
<dbReference type="GO" id="GO:0071973">
    <property type="term" value="P:bacterial-type flagellum-dependent cell motility"/>
    <property type="evidence" value="ECO:0007669"/>
    <property type="project" value="InterPro"/>
</dbReference>
<evidence type="ECO:0000256" key="6">
    <source>
        <dbReference type="ARBA" id="ARBA00022989"/>
    </source>
</evidence>
<name>A0A8G2CMA2_ACIRU</name>
<dbReference type="PIRSF" id="PIRSF004862">
    <property type="entry name" value="FliF"/>
    <property type="match status" value="1"/>
</dbReference>
<evidence type="ECO:0000256" key="7">
    <source>
        <dbReference type="ARBA" id="ARBA00023136"/>
    </source>
</evidence>
<dbReference type="Pfam" id="PF08345">
    <property type="entry name" value="YscJ_FliF_C"/>
    <property type="match status" value="1"/>
</dbReference>
<dbReference type="Pfam" id="PF01514">
    <property type="entry name" value="YscJ_FliF"/>
    <property type="match status" value="1"/>
</dbReference>
<dbReference type="InterPro" id="IPR006182">
    <property type="entry name" value="FliF_N_dom"/>
</dbReference>
<feature type="domain" description="Flagellar M-ring C-terminal" evidence="13">
    <location>
        <begin position="246"/>
        <end position="408"/>
    </location>
</feature>
<evidence type="ECO:0000256" key="1">
    <source>
        <dbReference type="ARBA" id="ARBA00004117"/>
    </source>
</evidence>
<keyword evidence="14" id="KW-0282">Flagellum</keyword>
<dbReference type="PANTHER" id="PTHR30046:SF0">
    <property type="entry name" value="FLAGELLAR M-RING PROTEIN"/>
    <property type="match status" value="1"/>
</dbReference>
<reference evidence="14 15" key="1">
    <citation type="submission" date="2017-01" db="EMBL/GenBank/DDBJ databases">
        <authorList>
            <person name="Varghese N."/>
            <person name="Submissions S."/>
        </authorList>
    </citation>
    <scope>NUCLEOTIDE SEQUENCE [LARGE SCALE GENOMIC DNA]</scope>
    <source>
        <strain evidence="14 15">ATCC 35905</strain>
    </source>
</reference>
<evidence type="ECO:0000256" key="3">
    <source>
        <dbReference type="ARBA" id="ARBA00007971"/>
    </source>
</evidence>
<keyword evidence="7 11" id="KW-0472">Membrane</keyword>
<comment type="caution">
    <text evidence="14">The sequence shown here is derived from an EMBL/GenBank/DDBJ whole genome shotgun (WGS) entry which is preliminary data.</text>
</comment>
<evidence type="ECO:0000259" key="13">
    <source>
        <dbReference type="Pfam" id="PF08345"/>
    </source>
</evidence>
<keyword evidence="14" id="KW-0966">Cell projection</keyword>
<dbReference type="GO" id="GO:0003774">
    <property type="term" value="F:cytoskeletal motor activity"/>
    <property type="evidence" value="ECO:0007669"/>
    <property type="project" value="InterPro"/>
</dbReference>
<feature type="transmembrane region" description="Helical" evidence="11">
    <location>
        <begin position="431"/>
        <end position="453"/>
    </location>
</feature>
<dbReference type="PRINTS" id="PR01009">
    <property type="entry name" value="FLGMRINGFLIF"/>
</dbReference>
<evidence type="ECO:0000256" key="2">
    <source>
        <dbReference type="ARBA" id="ARBA00004651"/>
    </source>
</evidence>
<dbReference type="InterPro" id="IPR000067">
    <property type="entry name" value="FlgMring_FliF"/>
</dbReference>
<evidence type="ECO:0000256" key="9">
    <source>
        <dbReference type="PIRNR" id="PIRNR004862"/>
    </source>
</evidence>
<proteinExistence type="inferred from homology"/>
<dbReference type="NCBIfam" id="TIGR00206">
    <property type="entry name" value="fliF"/>
    <property type="match status" value="1"/>
</dbReference>
<evidence type="ECO:0000313" key="14">
    <source>
        <dbReference type="EMBL" id="SIR19266.1"/>
    </source>
</evidence>
<feature type="domain" description="Flagellar M-ring N-terminal" evidence="12">
    <location>
        <begin position="42"/>
        <end position="213"/>
    </location>
</feature>
<dbReference type="PANTHER" id="PTHR30046">
    <property type="entry name" value="FLAGELLAR M-RING PROTEIN"/>
    <property type="match status" value="1"/>
</dbReference>
<feature type="compositionally biased region" description="Polar residues" evidence="10">
    <location>
        <begin position="300"/>
        <end position="310"/>
    </location>
</feature>
<dbReference type="InterPro" id="IPR043427">
    <property type="entry name" value="YscJ/FliF"/>
</dbReference>
<dbReference type="OrthoDB" id="9807026at2"/>
<dbReference type="AlphaFoldDB" id="A0A8G2CMA2"/>
<comment type="subcellular location">
    <subcellularLocation>
        <location evidence="1 9">Bacterial flagellum basal body</location>
    </subcellularLocation>
    <subcellularLocation>
        <location evidence="2">Cell membrane</location>
        <topology evidence="2">Multi-pass membrane protein</topology>
    </subcellularLocation>
</comment>
<evidence type="ECO:0000256" key="4">
    <source>
        <dbReference type="ARBA" id="ARBA00022475"/>
    </source>
</evidence>
<feature type="region of interest" description="Disordered" evidence="10">
    <location>
        <begin position="269"/>
        <end position="328"/>
    </location>
</feature>
<dbReference type="EMBL" id="FTNE01000018">
    <property type="protein sequence ID" value="SIR19266.1"/>
    <property type="molecule type" value="Genomic_DNA"/>
</dbReference>
<keyword evidence="15" id="KW-1185">Reference proteome</keyword>
<feature type="transmembrane region" description="Helical" evidence="11">
    <location>
        <begin position="12"/>
        <end position="35"/>
    </location>
</feature>
<keyword evidence="6 11" id="KW-1133">Transmembrane helix</keyword>
<dbReference type="InterPro" id="IPR045851">
    <property type="entry name" value="AMP-bd_C_sf"/>
</dbReference>
<evidence type="ECO:0000259" key="12">
    <source>
        <dbReference type="Pfam" id="PF01514"/>
    </source>
</evidence>
<dbReference type="GO" id="GO:0009431">
    <property type="term" value="C:bacterial-type flagellum basal body, MS ring"/>
    <property type="evidence" value="ECO:0007669"/>
    <property type="project" value="InterPro"/>
</dbReference>
<keyword evidence="14" id="KW-0969">Cilium</keyword>
<evidence type="ECO:0000256" key="10">
    <source>
        <dbReference type="SAM" id="MobiDB-lite"/>
    </source>
</evidence>
<evidence type="ECO:0000313" key="15">
    <source>
        <dbReference type="Proteomes" id="UP000186308"/>
    </source>
</evidence>
<dbReference type="RefSeq" id="WP_029314646.1">
    <property type="nucleotide sequence ID" value="NZ_FTNE01000018.1"/>
</dbReference>
<dbReference type="InterPro" id="IPR013556">
    <property type="entry name" value="Flag_M-ring_C"/>
</dbReference>
<evidence type="ECO:0000256" key="5">
    <source>
        <dbReference type="ARBA" id="ARBA00022692"/>
    </source>
</evidence>
<evidence type="ECO:0000256" key="11">
    <source>
        <dbReference type="SAM" id="Phobius"/>
    </source>
</evidence>
<comment type="function">
    <text evidence="9">The M ring may be actively involved in energy transduction.</text>
</comment>
<keyword evidence="4" id="KW-1003">Cell membrane</keyword>
<protein>
    <recommendedName>
        <fullName evidence="9">Flagellar M-ring protein</fullName>
    </recommendedName>
</protein>